<dbReference type="EMBL" id="JAKNAP010000008">
    <property type="protein sequence ID" value="MDE1356512.1"/>
    <property type="molecule type" value="Genomic_DNA"/>
</dbReference>
<dbReference type="NCBIfam" id="NF004226">
    <property type="entry name" value="PRK05673.1"/>
    <property type="match status" value="1"/>
</dbReference>
<evidence type="ECO:0000256" key="7">
    <source>
        <dbReference type="ARBA" id="ARBA00022705"/>
    </source>
</evidence>
<dbReference type="GO" id="GO:0006260">
    <property type="term" value="P:DNA replication"/>
    <property type="evidence" value="ECO:0007669"/>
    <property type="project" value="UniProtKB-KW"/>
</dbReference>
<dbReference type="GO" id="GO:0005737">
    <property type="term" value="C:cytoplasm"/>
    <property type="evidence" value="ECO:0007669"/>
    <property type="project" value="UniProtKB-SubCell"/>
</dbReference>
<comment type="caution">
    <text evidence="11">The sequence shown here is derived from an EMBL/GenBank/DDBJ whole genome shotgun (WGS) entry which is preliminary data.</text>
</comment>
<dbReference type="PANTHER" id="PTHR32294">
    <property type="entry name" value="DNA POLYMERASE III SUBUNIT ALPHA"/>
    <property type="match status" value="1"/>
</dbReference>
<evidence type="ECO:0000313" key="11">
    <source>
        <dbReference type="EMBL" id="MDE1356512.1"/>
    </source>
</evidence>
<dbReference type="Pfam" id="PF01336">
    <property type="entry name" value="tRNA_anti-codon"/>
    <property type="match status" value="1"/>
</dbReference>
<dbReference type="NCBIfam" id="TIGR00594">
    <property type="entry name" value="polc"/>
    <property type="match status" value="1"/>
</dbReference>
<dbReference type="InterPro" id="IPR049821">
    <property type="entry name" value="PolIIIA_DnaE1_PHP"/>
</dbReference>
<dbReference type="InterPro" id="IPR029460">
    <property type="entry name" value="DNAPol_HHH"/>
</dbReference>
<reference evidence="11" key="1">
    <citation type="submission" date="2022-02" db="EMBL/GenBank/DDBJ databases">
        <title>Emergence and expansion in Europe of a Vibrio aestuarianus clonal complex pathogenic for oysters.</title>
        <authorList>
            <person name="Mesnil A."/>
            <person name="Travers M.-A."/>
        </authorList>
    </citation>
    <scope>NUCLEOTIDE SEQUENCE</scope>
    <source>
        <strain evidence="11">151-ITT-15-cp-1</strain>
    </source>
</reference>
<dbReference type="InterPro" id="IPR040982">
    <property type="entry name" value="DNA_pol3_finger"/>
</dbReference>
<dbReference type="InterPro" id="IPR041931">
    <property type="entry name" value="DNA_pol3_alpha_thumb_dom"/>
</dbReference>
<dbReference type="CDD" id="cd07433">
    <property type="entry name" value="PHP_PolIIIA_DnaE1"/>
    <property type="match status" value="1"/>
</dbReference>
<evidence type="ECO:0000256" key="3">
    <source>
        <dbReference type="ARBA" id="ARBA00019114"/>
    </source>
</evidence>
<dbReference type="InterPro" id="IPR003141">
    <property type="entry name" value="Pol/His_phosphatase_N"/>
</dbReference>
<dbReference type="RefSeq" id="WP_176312286.1">
    <property type="nucleotide sequence ID" value="NZ_JAKNAP010000008.1"/>
</dbReference>
<keyword evidence="7" id="KW-0235">DNA replication</keyword>
<dbReference type="Proteomes" id="UP001140973">
    <property type="component" value="Unassembled WGS sequence"/>
</dbReference>
<evidence type="ECO:0000256" key="9">
    <source>
        <dbReference type="ARBA" id="ARBA00049244"/>
    </source>
</evidence>
<evidence type="ECO:0000259" key="10">
    <source>
        <dbReference type="SMART" id="SM00481"/>
    </source>
</evidence>
<accession>A0A9X4FD23</accession>
<keyword evidence="5 11" id="KW-0808">Transferase</keyword>
<dbReference type="InterPro" id="IPR012340">
    <property type="entry name" value="NA-bd_OB-fold"/>
</dbReference>
<dbReference type="SMART" id="SM00481">
    <property type="entry name" value="POLIIIAc"/>
    <property type="match status" value="1"/>
</dbReference>
<dbReference type="FunFam" id="2.40.50.140:FF:000106">
    <property type="entry name" value="DNA polymerase III subunit alpha"/>
    <property type="match status" value="1"/>
</dbReference>
<protein>
    <recommendedName>
        <fullName evidence="3">DNA polymerase III subunit alpha</fullName>
        <ecNumber evidence="2">2.7.7.7</ecNumber>
    </recommendedName>
</protein>
<dbReference type="InterPro" id="IPR004365">
    <property type="entry name" value="NA-bd_OB_tRNA"/>
</dbReference>
<dbReference type="EC" id="2.7.7.7" evidence="2"/>
<keyword evidence="8" id="KW-0239">DNA-directed DNA polymerase</keyword>
<dbReference type="Pfam" id="PF14579">
    <property type="entry name" value="HHH_6"/>
    <property type="match status" value="1"/>
</dbReference>
<dbReference type="InterPro" id="IPR011708">
    <property type="entry name" value="DNA_pol3_alpha_NTPase_dom"/>
</dbReference>
<dbReference type="Gene3D" id="1.10.150.870">
    <property type="match status" value="1"/>
</dbReference>
<dbReference type="Pfam" id="PF20914">
    <property type="entry name" value="DNA_pol_IIIA_C"/>
    <property type="match status" value="1"/>
</dbReference>
<dbReference type="PANTHER" id="PTHR32294:SF0">
    <property type="entry name" value="DNA POLYMERASE III SUBUNIT ALPHA"/>
    <property type="match status" value="1"/>
</dbReference>
<feature type="domain" description="Polymerase/histidinol phosphatase N-terminal" evidence="10">
    <location>
        <begin position="7"/>
        <end position="74"/>
    </location>
</feature>
<dbReference type="SUPFAM" id="SSF50249">
    <property type="entry name" value="Nucleic acid-binding proteins"/>
    <property type="match status" value="1"/>
</dbReference>
<dbReference type="InterPro" id="IPR048472">
    <property type="entry name" value="DNA_pol_IIIA_C"/>
</dbReference>
<comment type="subcellular location">
    <subcellularLocation>
        <location evidence="1">Cytoplasm</location>
    </subcellularLocation>
</comment>
<dbReference type="Pfam" id="PF17657">
    <property type="entry name" value="DNA_pol3_finger"/>
    <property type="match status" value="1"/>
</dbReference>
<dbReference type="Pfam" id="PF07733">
    <property type="entry name" value="DNA_pol3_alpha"/>
    <property type="match status" value="1"/>
</dbReference>
<keyword evidence="6 11" id="KW-0548">Nucleotidyltransferase</keyword>
<evidence type="ECO:0000313" key="12">
    <source>
        <dbReference type="Proteomes" id="UP001140973"/>
    </source>
</evidence>
<evidence type="ECO:0000256" key="2">
    <source>
        <dbReference type="ARBA" id="ARBA00012417"/>
    </source>
</evidence>
<dbReference type="FunFam" id="3.20.20.140:FF:000028">
    <property type="entry name" value="DNA polymerase III subunit alpha"/>
    <property type="match status" value="1"/>
</dbReference>
<keyword evidence="4" id="KW-0963">Cytoplasm</keyword>
<dbReference type="InterPro" id="IPR004013">
    <property type="entry name" value="PHP_dom"/>
</dbReference>
<dbReference type="Gene3D" id="3.20.20.140">
    <property type="entry name" value="Metal-dependent hydrolases"/>
    <property type="match status" value="1"/>
</dbReference>
<evidence type="ECO:0000256" key="1">
    <source>
        <dbReference type="ARBA" id="ARBA00004496"/>
    </source>
</evidence>
<sequence length="1159" mass="130444">MSEPKFVHLRVHSDYSMIDGLSKVPPLVKKVAEMGMPAMALTDFTNLCGLVKFYGTAHNCGVKPIIGADFIMQSEEFADELTKLTVLATNNVGYKNLTLLISEAYLRGHVQHQPVIDKSWLIKYAEGLIVLSGAKNGEIGKALLKGNHALVDKCVEFYQTHFADRFYLELIRTNRADEETYLHFALELAENKQLPVVATNEVVFLTEEFFEAHEIRVAIHDGYTMVDPRRPKNYSPQQYLRSEAEMCELFADIPEALENSVEIAKRCNVTVRLGEYFLPAFPTEGMEETEYLVMKSKQGLEERLEFLFPDPEIRAQRRPEYDERLLIELEVINNMGFPGYFLIVMEFIQWSKDNDIPVGPGRGSGAGSLVAYALKITDLDPLEYDLLFERFLNPERVSMPDFDVDFCMDKRDQVIDHVAEMYGRDAVSQIITFGTMAAKAVIRDVGRVLGHPFGFVDRISKLIPADPGMTLEKAFKAEPALPELYENDEEVKELIDKCRILEGCTRNAGKHAGGVVISPTTITDFAPIYADAEGHFPVTQFDKNDVETAGLVKFDFLGLRTLTIIDWALGLINPRLQREGKEPVRIESIPLVDAASFRVLQNSETTAVFQLESRGMKDLIKRLQPDCFEDIIALVALFRPGPLQSGMVDNFIDRKHGREAISYPDEKWQHESLKEILDPTYGIILYQEQVMQIAQVLAGYTLGGADMLRRAMGKKKPEEMAKQRAVFEQGSIKNGVDGELSMKIFDLVEKFAGYGFNKSHSAAYALVSYQTLWLKTHYPAEFMAAVMTADMDNTEKVVGLVDECFRMNLKVLPPDINAGLYRFNVDETGAIVYGIGAIKGVGEGPIEAILEARNAGGYFKDLFDFCARIDLKKVNKRVIEKLIYAGALDRLGPHRAAMMASLNDAVKAASQYHQAEAFGQVDMFGVLTDAPEEVEHKYTQVAKWPEKVWLEGERDTLGLYLTGHPINAHIKELAKYTSCRLKDATPTRRDQLVTLAGLVIAAKVMTTKRGTRIGIMTLDDRSGRMEVMLFSDALERYAELLEKDKILVISGQVSFDDFNGGLKMSAREVMDLGSAREKYARGLSVSIEQSQIDDQFFERFSQILEPHRAGTIPVNVYYQRLEARARLTLGTQWRVTPSDTLLDELKQLLGNDQVELEFN</sequence>
<dbReference type="InterPro" id="IPR004805">
    <property type="entry name" value="DnaE2/DnaE/PolC"/>
</dbReference>
<dbReference type="Gene3D" id="2.40.50.140">
    <property type="entry name" value="Nucleic acid-binding proteins"/>
    <property type="match status" value="1"/>
</dbReference>
<dbReference type="AlphaFoldDB" id="A0A9X4FD23"/>
<dbReference type="SUPFAM" id="SSF89550">
    <property type="entry name" value="PHP domain-like"/>
    <property type="match status" value="1"/>
</dbReference>
<proteinExistence type="predicted"/>
<dbReference type="FunFam" id="1.10.10.1600:FF:000001">
    <property type="entry name" value="DNA polymerase III subunit alpha"/>
    <property type="match status" value="1"/>
</dbReference>
<comment type="catalytic activity">
    <reaction evidence="9">
        <text>DNA(n) + a 2'-deoxyribonucleoside 5'-triphosphate = DNA(n+1) + diphosphate</text>
        <dbReference type="Rhea" id="RHEA:22508"/>
        <dbReference type="Rhea" id="RHEA-COMP:17339"/>
        <dbReference type="Rhea" id="RHEA-COMP:17340"/>
        <dbReference type="ChEBI" id="CHEBI:33019"/>
        <dbReference type="ChEBI" id="CHEBI:61560"/>
        <dbReference type="ChEBI" id="CHEBI:173112"/>
        <dbReference type="EC" id="2.7.7.7"/>
    </reaction>
</comment>
<dbReference type="CDD" id="cd04485">
    <property type="entry name" value="DnaE_OBF"/>
    <property type="match status" value="1"/>
</dbReference>
<dbReference type="InterPro" id="IPR016195">
    <property type="entry name" value="Pol/histidinol_Pase-like"/>
</dbReference>
<dbReference type="Gene3D" id="1.10.10.1600">
    <property type="entry name" value="Bacterial DNA polymerase III alpha subunit, thumb domain"/>
    <property type="match status" value="1"/>
</dbReference>
<dbReference type="FunFam" id="1.10.150.870:FF:000001">
    <property type="entry name" value="DNA polymerase III subunit alpha"/>
    <property type="match status" value="1"/>
</dbReference>
<name>A0A9X4FD23_9VIBR</name>
<evidence type="ECO:0000256" key="8">
    <source>
        <dbReference type="ARBA" id="ARBA00022932"/>
    </source>
</evidence>
<dbReference type="GO" id="GO:0008408">
    <property type="term" value="F:3'-5' exonuclease activity"/>
    <property type="evidence" value="ECO:0007669"/>
    <property type="project" value="InterPro"/>
</dbReference>
<organism evidence="11 12">
    <name type="scientific">Vibrio aestuarianus</name>
    <dbReference type="NCBI Taxonomy" id="28171"/>
    <lineage>
        <taxon>Bacteria</taxon>
        <taxon>Pseudomonadati</taxon>
        <taxon>Pseudomonadota</taxon>
        <taxon>Gammaproteobacteria</taxon>
        <taxon>Vibrionales</taxon>
        <taxon>Vibrionaceae</taxon>
        <taxon>Vibrio</taxon>
    </lineage>
</organism>
<gene>
    <name evidence="11" type="primary">dnaE</name>
    <name evidence="11" type="ORF">L9W73_04190</name>
</gene>
<dbReference type="GO" id="GO:0003676">
    <property type="term" value="F:nucleic acid binding"/>
    <property type="evidence" value="ECO:0007669"/>
    <property type="project" value="InterPro"/>
</dbReference>
<evidence type="ECO:0000256" key="4">
    <source>
        <dbReference type="ARBA" id="ARBA00022490"/>
    </source>
</evidence>
<evidence type="ECO:0000256" key="6">
    <source>
        <dbReference type="ARBA" id="ARBA00022695"/>
    </source>
</evidence>
<dbReference type="Pfam" id="PF02811">
    <property type="entry name" value="PHP"/>
    <property type="match status" value="1"/>
</dbReference>
<evidence type="ECO:0000256" key="5">
    <source>
        <dbReference type="ARBA" id="ARBA00022679"/>
    </source>
</evidence>
<dbReference type="GO" id="GO:0003887">
    <property type="term" value="F:DNA-directed DNA polymerase activity"/>
    <property type="evidence" value="ECO:0007669"/>
    <property type="project" value="UniProtKB-KW"/>
</dbReference>